<feature type="binding site" evidence="13">
    <location>
        <position position="202"/>
    </location>
    <ligand>
        <name>Zn(2+)</name>
        <dbReference type="ChEBI" id="CHEBI:29105"/>
        <label>1</label>
    </ligand>
</feature>
<feature type="disulfide bond" evidence="14">
    <location>
        <begin position="114"/>
        <end position="125"/>
    </location>
</feature>
<evidence type="ECO:0000256" key="6">
    <source>
        <dbReference type="ARBA" id="ARBA00022801"/>
    </source>
</evidence>
<keyword evidence="4 13" id="KW-0479">Metal-binding</keyword>
<dbReference type="SUPFAM" id="SSF56300">
    <property type="entry name" value="Metallo-dependent phosphatases"/>
    <property type="match status" value="1"/>
</dbReference>
<dbReference type="KEGG" id="soy:115877547"/>
<dbReference type="GO" id="GO:0016798">
    <property type="term" value="F:hydrolase activity, acting on glycosyl bonds"/>
    <property type="evidence" value="ECO:0007669"/>
    <property type="project" value="UniProtKB-KW"/>
</dbReference>
<evidence type="ECO:0000256" key="11">
    <source>
        <dbReference type="ARBA" id="ARBA00047268"/>
    </source>
</evidence>
<dbReference type="GO" id="GO:0005615">
    <property type="term" value="C:extracellular space"/>
    <property type="evidence" value="ECO:0007669"/>
    <property type="project" value="TreeGrafter"/>
</dbReference>
<dbReference type="Pfam" id="PF00149">
    <property type="entry name" value="Metallophos"/>
    <property type="match status" value="1"/>
</dbReference>
<dbReference type="Gene3D" id="1.10.225.10">
    <property type="entry name" value="Saposin-like"/>
    <property type="match status" value="1"/>
</dbReference>
<keyword evidence="16" id="KW-1185">Reference proteome</keyword>
<feature type="disulfide bond" evidence="14">
    <location>
        <begin position="215"/>
        <end position="220"/>
    </location>
</feature>
<evidence type="ECO:0000313" key="16">
    <source>
        <dbReference type="Proteomes" id="UP000504635"/>
    </source>
</evidence>
<evidence type="ECO:0000256" key="14">
    <source>
        <dbReference type="PIRSR" id="PIRSR000948-2"/>
    </source>
</evidence>
<comment type="function">
    <text evidence="12">Converts sphingomyelin to ceramide.</text>
</comment>
<feature type="binding site" evidence="13">
    <location>
        <position position="200"/>
    </location>
    <ligand>
        <name>Zn(2+)</name>
        <dbReference type="ChEBI" id="CHEBI:29105"/>
        <label>1</label>
    </ligand>
</feature>
<proteinExistence type="inferred from homology"/>
<dbReference type="InterPro" id="IPR045473">
    <property type="entry name" value="ASM_C"/>
</dbReference>
<comment type="cofactor">
    <cofactor evidence="13">
        <name>Zn(2+)</name>
        <dbReference type="ChEBI" id="CHEBI:29105"/>
    </cofactor>
    <text evidence="13">Binds 2 Zn(2+) ions per subunit.</text>
</comment>
<dbReference type="GO" id="GO:0006685">
    <property type="term" value="P:sphingomyelin catabolic process"/>
    <property type="evidence" value="ECO:0007669"/>
    <property type="project" value="UniProtKB-UniRule"/>
</dbReference>
<evidence type="ECO:0000256" key="9">
    <source>
        <dbReference type="ARBA" id="ARBA00023180"/>
    </source>
</evidence>
<reference evidence="17" key="1">
    <citation type="submission" date="2025-08" db="UniProtKB">
        <authorList>
            <consortium name="RefSeq"/>
        </authorList>
    </citation>
    <scope>IDENTIFICATION</scope>
    <source>
        <tissue evidence="17">Gonads</tissue>
    </source>
</reference>
<evidence type="ECO:0000256" key="10">
    <source>
        <dbReference type="ARBA" id="ARBA00023295"/>
    </source>
</evidence>
<dbReference type="GO" id="GO:0046872">
    <property type="term" value="F:metal ion binding"/>
    <property type="evidence" value="ECO:0007669"/>
    <property type="project" value="UniProtKB-KW"/>
</dbReference>
<dbReference type="GO" id="GO:0046513">
    <property type="term" value="P:ceramide biosynthetic process"/>
    <property type="evidence" value="ECO:0007669"/>
    <property type="project" value="TreeGrafter"/>
</dbReference>
<dbReference type="EC" id="3.1.4.12" evidence="12"/>
<evidence type="ECO:0000256" key="7">
    <source>
        <dbReference type="ARBA" id="ARBA00022833"/>
    </source>
</evidence>
<dbReference type="PROSITE" id="PS50015">
    <property type="entry name" value="SAP_B"/>
    <property type="match status" value="1"/>
</dbReference>
<dbReference type="OrthoDB" id="282973at2759"/>
<feature type="binding site" evidence="13">
    <location>
        <position position="455"/>
    </location>
    <ligand>
        <name>Zn(2+)</name>
        <dbReference type="ChEBI" id="CHEBI:29105"/>
        <label>1</label>
    </ligand>
</feature>
<comment type="catalytic activity">
    <reaction evidence="11">
        <text>a sphingomyelin + H2O = phosphocholine + an N-acylsphing-4-enine + H(+)</text>
        <dbReference type="Rhea" id="RHEA:19253"/>
        <dbReference type="ChEBI" id="CHEBI:15377"/>
        <dbReference type="ChEBI" id="CHEBI:15378"/>
        <dbReference type="ChEBI" id="CHEBI:17636"/>
        <dbReference type="ChEBI" id="CHEBI:52639"/>
        <dbReference type="ChEBI" id="CHEBI:295975"/>
        <dbReference type="EC" id="3.1.4.12"/>
    </reaction>
    <physiologicalReaction direction="left-to-right" evidence="11">
        <dbReference type="Rhea" id="RHEA:19254"/>
    </physiologicalReaction>
</comment>
<comment type="similarity">
    <text evidence="2 12">Belongs to the acid sphingomyelinase family.</text>
</comment>
<feature type="binding site" evidence="13">
    <location>
        <position position="271"/>
    </location>
    <ligand>
        <name>Zn(2+)</name>
        <dbReference type="ChEBI" id="CHEBI:29105"/>
        <label>1</label>
    </ligand>
</feature>
<feature type="binding site" evidence="13">
    <location>
        <position position="271"/>
    </location>
    <ligand>
        <name>Zn(2+)</name>
        <dbReference type="ChEBI" id="CHEBI:29105"/>
        <label>2</label>
    </ligand>
</feature>
<feature type="binding site" evidence="13">
    <location>
        <position position="453"/>
    </location>
    <ligand>
        <name>Zn(2+)</name>
        <dbReference type="ChEBI" id="CHEBI:29105"/>
        <label>2</label>
    </ligand>
</feature>
<dbReference type="InterPro" id="IPR029052">
    <property type="entry name" value="Metallo-depent_PP-like"/>
</dbReference>
<sequence length="602" mass="69312">MTSDDQYQYGKMNRPNNMDKLVFILLFIFPVLYGYPDKEEILREINKETKELLFADNIPRKLIDMVKGIKNIKDKTIRSEMVCRTCEQVIDNVIDLRKSEATKDVMVDYLNKLCRAYTDNSPDACKGYVNIDIDSVLFIIDHKKDFTPARFCAIRLQHYQCVDPDADPWTIPLPPPPSITNPSVHPVNGTKEMQVLHLTDIHYDPLYKPGSNAKCADPLCCDSGTPANPEDAAGFWGDYNVCDTPLHSIDDLFSRIKEKHKNLDLIYFTGDIISHRSWSTSIQENREAIRLVLQYFAKTFPNTTVFPILGNHESHPSDYFSPEVTLTTNVTTEWIFDLVAQEWSKWLPNDTQSTIKHGGFYTALVRPGFRIVALNSNVCFTTNLWLLYQDKDPFDQLLWLVQVLALAEKNGEKVHLLSHVPPGEESCHKQWSNQFKKIILRFAKTITAQFNGHTHIDEFRLFLDNEEPVNVAYNGASFTTFVGYNPNYRIYQVDSSELTVTNYDHYIYNLTKANENSNVPPQWFKLYSFKDAYGLEDLSLKSLKSLFINMNTNNSDNALAEKYYRYRGRESDSYLKEKCDDNCKKTIICCITSVETSTTLNC</sequence>
<dbReference type="GO" id="GO:0061750">
    <property type="term" value="F:acid sphingomyelin phosphodiesterase activity"/>
    <property type="evidence" value="ECO:0007669"/>
    <property type="project" value="TreeGrafter"/>
</dbReference>
<dbReference type="InParanoid" id="A0A6J2XEG9"/>
<dbReference type="Gene3D" id="3.60.21.10">
    <property type="match status" value="2"/>
</dbReference>
<keyword evidence="3" id="KW-0964">Secreted</keyword>
<keyword evidence="9" id="KW-0325">Glycoprotein</keyword>
<feature type="domain" description="Saposin B-type" evidence="15">
    <location>
        <begin position="79"/>
        <end position="165"/>
    </location>
</feature>
<protein>
    <recommendedName>
        <fullName evidence="12">Sphingomyelin phosphodiesterase</fullName>
        <ecNumber evidence="12">3.1.4.12</ecNumber>
    </recommendedName>
</protein>
<evidence type="ECO:0000256" key="1">
    <source>
        <dbReference type="ARBA" id="ARBA00004613"/>
    </source>
</evidence>
<dbReference type="InterPro" id="IPR041805">
    <property type="entry name" value="ASMase/PPN1_MPP"/>
</dbReference>
<accession>A0A6J2XEG9</accession>
<evidence type="ECO:0000259" key="15">
    <source>
        <dbReference type="PROSITE" id="PS50015"/>
    </source>
</evidence>
<evidence type="ECO:0000256" key="5">
    <source>
        <dbReference type="ARBA" id="ARBA00022729"/>
    </source>
</evidence>
<dbReference type="GO" id="GO:0016020">
    <property type="term" value="C:membrane"/>
    <property type="evidence" value="ECO:0007669"/>
    <property type="project" value="GOC"/>
</dbReference>
<keyword evidence="5" id="KW-0732">Signal</keyword>
<evidence type="ECO:0000256" key="4">
    <source>
        <dbReference type="ARBA" id="ARBA00022723"/>
    </source>
</evidence>
<dbReference type="RefSeq" id="XP_030749647.1">
    <property type="nucleotide sequence ID" value="XM_030893787.1"/>
</dbReference>
<evidence type="ECO:0000256" key="13">
    <source>
        <dbReference type="PIRSR" id="PIRSR000948-1"/>
    </source>
</evidence>
<dbReference type="CDD" id="cd00842">
    <property type="entry name" value="MPP_ASMase"/>
    <property type="match status" value="1"/>
</dbReference>
<keyword evidence="8 14" id="KW-1015">Disulfide bond</keyword>
<feature type="binding site" evidence="13">
    <location>
        <position position="311"/>
    </location>
    <ligand>
        <name>Zn(2+)</name>
        <dbReference type="ChEBI" id="CHEBI:29105"/>
        <label>2</label>
    </ligand>
</feature>
<dbReference type="Proteomes" id="UP000504635">
    <property type="component" value="Unplaced"/>
</dbReference>
<keyword evidence="7 13" id="KW-0862">Zinc</keyword>
<evidence type="ECO:0000256" key="8">
    <source>
        <dbReference type="ARBA" id="ARBA00023157"/>
    </source>
</evidence>
<feature type="disulfide bond" evidence="14">
    <location>
        <begin position="579"/>
        <end position="583"/>
    </location>
</feature>
<dbReference type="InterPro" id="IPR008139">
    <property type="entry name" value="SaposinB_dom"/>
</dbReference>
<name>A0A6J2XEG9_SITOR</name>
<dbReference type="InterPro" id="IPR011160">
    <property type="entry name" value="Sphingomy_PDE"/>
</dbReference>
<organism evidence="16 17">
    <name type="scientific">Sitophilus oryzae</name>
    <name type="common">Rice weevil</name>
    <name type="synonym">Curculio oryzae</name>
    <dbReference type="NCBI Taxonomy" id="7048"/>
    <lineage>
        <taxon>Eukaryota</taxon>
        <taxon>Metazoa</taxon>
        <taxon>Ecdysozoa</taxon>
        <taxon>Arthropoda</taxon>
        <taxon>Hexapoda</taxon>
        <taxon>Insecta</taxon>
        <taxon>Pterygota</taxon>
        <taxon>Neoptera</taxon>
        <taxon>Endopterygota</taxon>
        <taxon>Coleoptera</taxon>
        <taxon>Polyphaga</taxon>
        <taxon>Cucujiformia</taxon>
        <taxon>Curculionidae</taxon>
        <taxon>Dryophthorinae</taxon>
        <taxon>Sitophilus</taxon>
    </lineage>
</organism>
<keyword evidence="6 12" id="KW-0378">Hydrolase</keyword>
<dbReference type="GeneID" id="115877547"/>
<keyword evidence="10 12" id="KW-0326">Glycosidase</keyword>
<evidence type="ECO:0000256" key="3">
    <source>
        <dbReference type="ARBA" id="ARBA00022525"/>
    </source>
</evidence>
<feature type="disulfide bond" evidence="14">
    <location>
        <begin position="379"/>
        <end position="427"/>
    </location>
</feature>
<dbReference type="Pfam" id="PF19272">
    <property type="entry name" value="ASMase_C"/>
    <property type="match status" value="1"/>
</dbReference>
<evidence type="ECO:0000256" key="2">
    <source>
        <dbReference type="ARBA" id="ARBA00008234"/>
    </source>
</evidence>
<gene>
    <name evidence="17" type="primary">LOC115877547</name>
</gene>
<dbReference type="GO" id="GO:0005764">
    <property type="term" value="C:lysosome"/>
    <property type="evidence" value="ECO:0007669"/>
    <property type="project" value="TreeGrafter"/>
</dbReference>
<dbReference type="PANTHER" id="PTHR10340">
    <property type="entry name" value="SPHINGOMYELIN PHOSPHODIESTERASE"/>
    <property type="match status" value="1"/>
</dbReference>
<dbReference type="PIRSF" id="PIRSF000948">
    <property type="entry name" value="Sphingomy_PDE"/>
    <property type="match status" value="1"/>
</dbReference>
<dbReference type="SUPFAM" id="SSF47862">
    <property type="entry name" value="Saposin"/>
    <property type="match status" value="1"/>
</dbReference>
<evidence type="ECO:0000313" key="17">
    <source>
        <dbReference type="RefSeq" id="XP_030749647.1"/>
    </source>
</evidence>
<dbReference type="PANTHER" id="PTHR10340:SF29">
    <property type="entry name" value="SPHINGOMYELIN PHOSPHODIESTERASE"/>
    <property type="match status" value="1"/>
</dbReference>
<evidence type="ECO:0000256" key="12">
    <source>
        <dbReference type="PIRNR" id="PIRNR000948"/>
    </source>
</evidence>
<dbReference type="InterPro" id="IPR011001">
    <property type="entry name" value="Saposin-like"/>
</dbReference>
<feature type="disulfide bond" evidence="14">
    <location>
        <begin position="221"/>
        <end position="242"/>
    </location>
</feature>
<comment type="subcellular location">
    <subcellularLocation>
        <location evidence="1">Secreted</location>
    </subcellularLocation>
</comment>
<feature type="binding site" evidence="13">
    <location>
        <position position="419"/>
    </location>
    <ligand>
        <name>Zn(2+)</name>
        <dbReference type="ChEBI" id="CHEBI:29105"/>
        <label>2</label>
    </ligand>
</feature>
<dbReference type="AlphaFoldDB" id="A0A6J2XEG9"/>
<dbReference type="InterPro" id="IPR004843">
    <property type="entry name" value="Calcineurin-like_PHP"/>
</dbReference>